<evidence type="ECO:0000256" key="1">
    <source>
        <dbReference type="SAM" id="Phobius"/>
    </source>
</evidence>
<proteinExistence type="predicted"/>
<sequence>MFSNNKIEVISFKDFMSRPAHPIERNTPLQTSIYSFFPPITLKALFPLHDPTFSLFILACGTVIVFAITEKIFAVNGLNGIASSISSFLKFAFPIGSFGIIFWFLFHI</sequence>
<comment type="caution">
    <text evidence="2">The sequence shown here is derived from an EMBL/GenBank/DDBJ whole genome shotgun (WGS) entry which is preliminary data.</text>
</comment>
<keyword evidence="3" id="KW-1185">Reference proteome</keyword>
<gene>
    <name evidence="2" type="ORF">CWO92_24370</name>
</gene>
<reference evidence="2 3" key="1">
    <citation type="submission" date="2017-11" db="EMBL/GenBank/DDBJ databases">
        <title>Bacillus camelliae sp. nov., isolated from pu'er tea.</title>
        <authorList>
            <person name="Niu L."/>
        </authorList>
    </citation>
    <scope>NUCLEOTIDE SEQUENCE [LARGE SCALE GENOMIC DNA]</scope>
    <source>
        <strain evidence="2 3">7578-1</strain>
    </source>
</reference>
<dbReference type="OrthoDB" id="2900015at2"/>
<accession>A0A2N3LCQ8</accession>
<dbReference type="Proteomes" id="UP000233440">
    <property type="component" value="Unassembled WGS sequence"/>
</dbReference>
<keyword evidence="1" id="KW-0812">Transmembrane</keyword>
<dbReference type="RefSeq" id="WP_101356777.1">
    <property type="nucleotide sequence ID" value="NZ_PIQO01000044.1"/>
</dbReference>
<keyword evidence="1" id="KW-1133">Transmembrane helix</keyword>
<organism evidence="2 3">
    <name type="scientific">Heyndrickxia camelliae</name>
    <dbReference type="NCBI Taxonomy" id="1707093"/>
    <lineage>
        <taxon>Bacteria</taxon>
        <taxon>Bacillati</taxon>
        <taxon>Bacillota</taxon>
        <taxon>Bacilli</taxon>
        <taxon>Bacillales</taxon>
        <taxon>Bacillaceae</taxon>
        <taxon>Heyndrickxia</taxon>
    </lineage>
</organism>
<feature type="transmembrane region" description="Helical" evidence="1">
    <location>
        <begin position="87"/>
        <end position="106"/>
    </location>
</feature>
<dbReference type="AlphaFoldDB" id="A0A2N3LCQ8"/>
<dbReference type="EMBL" id="PIQO01000044">
    <property type="protein sequence ID" value="PKR82442.1"/>
    <property type="molecule type" value="Genomic_DNA"/>
</dbReference>
<evidence type="ECO:0000313" key="2">
    <source>
        <dbReference type="EMBL" id="PKR82442.1"/>
    </source>
</evidence>
<evidence type="ECO:0000313" key="3">
    <source>
        <dbReference type="Proteomes" id="UP000233440"/>
    </source>
</evidence>
<keyword evidence="1" id="KW-0472">Membrane</keyword>
<name>A0A2N3LCQ8_9BACI</name>
<protein>
    <submittedName>
        <fullName evidence="2">Uncharacterized protein</fullName>
    </submittedName>
</protein>
<feature type="transmembrane region" description="Helical" evidence="1">
    <location>
        <begin position="53"/>
        <end position="75"/>
    </location>
</feature>